<dbReference type="HOGENOM" id="CLU_2960023_0_0_1"/>
<evidence type="ECO:0000313" key="2">
    <source>
        <dbReference type="Ensembl" id="ENSCINP00000013927.3"/>
    </source>
</evidence>
<reference evidence="2" key="3">
    <citation type="submission" date="2025-08" db="UniProtKB">
        <authorList>
            <consortium name="Ensembl"/>
        </authorList>
    </citation>
    <scope>IDENTIFICATION</scope>
</reference>
<proteinExistence type="predicted"/>
<dbReference type="AlphaFoldDB" id="F6VE84"/>
<dbReference type="Proteomes" id="UP000008144">
    <property type="component" value="Chromosome 8"/>
</dbReference>
<protein>
    <submittedName>
        <fullName evidence="2">Uncharacterized protein</fullName>
    </submittedName>
</protein>
<evidence type="ECO:0000256" key="1">
    <source>
        <dbReference type="SAM" id="MobiDB-lite"/>
    </source>
</evidence>
<organism evidence="2 3">
    <name type="scientific">Ciona intestinalis</name>
    <name type="common">Transparent sea squirt</name>
    <name type="synonym">Ascidia intestinalis</name>
    <dbReference type="NCBI Taxonomy" id="7719"/>
    <lineage>
        <taxon>Eukaryota</taxon>
        <taxon>Metazoa</taxon>
        <taxon>Chordata</taxon>
        <taxon>Tunicata</taxon>
        <taxon>Ascidiacea</taxon>
        <taxon>Phlebobranchia</taxon>
        <taxon>Cionidae</taxon>
        <taxon>Ciona</taxon>
    </lineage>
</organism>
<keyword evidence="3" id="KW-1185">Reference proteome</keyword>
<dbReference type="InParanoid" id="F6VE84"/>
<sequence length="59" mass="6443">MRAPSVDHTVAAGTNLPSRNDDDVGDVDVLRHQAPDSVRSRKRHTATIVKATAIDEEIH</sequence>
<reference evidence="3" key="1">
    <citation type="journal article" date="2002" name="Science">
        <title>The draft genome of Ciona intestinalis: insights into chordate and vertebrate origins.</title>
        <authorList>
            <person name="Dehal P."/>
            <person name="Satou Y."/>
            <person name="Campbell R.K."/>
            <person name="Chapman J."/>
            <person name="Degnan B."/>
            <person name="De Tomaso A."/>
            <person name="Davidson B."/>
            <person name="Di Gregorio A."/>
            <person name="Gelpke M."/>
            <person name="Goodstein D.M."/>
            <person name="Harafuji N."/>
            <person name="Hastings K.E."/>
            <person name="Ho I."/>
            <person name="Hotta K."/>
            <person name="Huang W."/>
            <person name="Kawashima T."/>
            <person name="Lemaire P."/>
            <person name="Martinez D."/>
            <person name="Meinertzhagen I.A."/>
            <person name="Necula S."/>
            <person name="Nonaka M."/>
            <person name="Putnam N."/>
            <person name="Rash S."/>
            <person name="Saiga H."/>
            <person name="Satake M."/>
            <person name="Terry A."/>
            <person name="Yamada L."/>
            <person name="Wang H.G."/>
            <person name="Awazu S."/>
            <person name="Azumi K."/>
            <person name="Boore J."/>
            <person name="Branno M."/>
            <person name="Chin-Bow S."/>
            <person name="DeSantis R."/>
            <person name="Doyle S."/>
            <person name="Francino P."/>
            <person name="Keys D.N."/>
            <person name="Haga S."/>
            <person name="Hayashi H."/>
            <person name="Hino K."/>
            <person name="Imai K.S."/>
            <person name="Inaba K."/>
            <person name="Kano S."/>
            <person name="Kobayashi K."/>
            <person name="Kobayashi M."/>
            <person name="Lee B.I."/>
            <person name="Makabe K.W."/>
            <person name="Manohar C."/>
            <person name="Matassi G."/>
            <person name="Medina M."/>
            <person name="Mochizuki Y."/>
            <person name="Mount S."/>
            <person name="Morishita T."/>
            <person name="Miura S."/>
            <person name="Nakayama A."/>
            <person name="Nishizaka S."/>
            <person name="Nomoto H."/>
            <person name="Ohta F."/>
            <person name="Oishi K."/>
            <person name="Rigoutsos I."/>
            <person name="Sano M."/>
            <person name="Sasaki A."/>
            <person name="Sasakura Y."/>
            <person name="Shoguchi E."/>
            <person name="Shin-i T."/>
            <person name="Spagnuolo A."/>
            <person name="Stainier D."/>
            <person name="Suzuki M.M."/>
            <person name="Tassy O."/>
            <person name="Takatori N."/>
            <person name="Tokuoka M."/>
            <person name="Yagi K."/>
            <person name="Yoshizaki F."/>
            <person name="Wada S."/>
            <person name="Zhang C."/>
            <person name="Hyatt P.D."/>
            <person name="Larimer F."/>
            <person name="Detter C."/>
            <person name="Doggett N."/>
            <person name="Glavina T."/>
            <person name="Hawkins T."/>
            <person name="Richardson P."/>
            <person name="Lucas S."/>
            <person name="Kohara Y."/>
            <person name="Levine M."/>
            <person name="Satoh N."/>
            <person name="Rokhsar D.S."/>
        </authorList>
    </citation>
    <scope>NUCLEOTIDE SEQUENCE [LARGE SCALE GENOMIC DNA]</scope>
</reference>
<evidence type="ECO:0000313" key="3">
    <source>
        <dbReference type="Proteomes" id="UP000008144"/>
    </source>
</evidence>
<reference evidence="2" key="2">
    <citation type="journal article" date="2008" name="Genome Biol.">
        <title>Improved genome assembly and evidence-based global gene model set for the chordate Ciona intestinalis: new insight into intron and operon populations.</title>
        <authorList>
            <person name="Satou Y."/>
            <person name="Mineta K."/>
            <person name="Ogasawara M."/>
            <person name="Sasakura Y."/>
            <person name="Shoguchi E."/>
            <person name="Ueno K."/>
            <person name="Yamada L."/>
            <person name="Matsumoto J."/>
            <person name="Wasserscheid J."/>
            <person name="Dewar K."/>
            <person name="Wiley G.B."/>
            <person name="Macmil S.L."/>
            <person name="Roe B.A."/>
            <person name="Zeller R.W."/>
            <person name="Hastings K.E."/>
            <person name="Lemaire P."/>
            <person name="Lindquist E."/>
            <person name="Endo T."/>
            <person name="Hotta K."/>
            <person name="Inaba K."/>
        </authorList>
    </citation>
    <scope>NUCLEOTIDE SEQUENCE [LARGE SCALE GENOMIC DNA]</scope>
    <source>
        <strain evidence="2">wild type</strain>
    </source>
</reference>
<name>F6VE84_CIOIN</name>
<reference evidence="2" key="4">
    <citation type="submission" date="2025-09" db="UniProtKB">
        <authorList>
            <consortium name="Ensembl"/>
        </authorList>
    </citation>
    <scope>IDENTIFICATION</scope>
</reference>
<feature type="region of interest" description="Disordered" evidence="1">
    <location>
        <begin position="1"/>
        <end position="26"/>
    </location>
</feature>
<accession>F6VE84</accession>
<dbReference type="Ensembl" id="ENSCINT00000013927.3">
    <property type="protein sequence ID" value="ENSCINP00000013927.3"/>
    <property type="gene ID" value="ENSCING00000006788.3"/>
</dbReference>
<dbReference type="EMBL" id="EAAA01002629">
    <property type="status" value="NOT_ANNOTATED_CDS"/>
    <property type="molecule type" value="Genomic_DNA"/>
</dbReference>